<evidence type="ECO:0000256" key="1">
    <source>
        <dbReference type="SAM" id="MobiDB-lite"/>
    </source>
</evidence>
<proteinExistence type="predicted"/>
<accession>A0A0A9B4I8</accession>
<name>A0A0A9B4I8_ARUDO</name>
<sequence length="81" mass="9083">MIGNAHNKETLMIGDADNKETPEPTRTRKLLDRWSNRRKQIDVGICGWVGTAPVQIKSEVALLQMAGRVRCLCVGWTHGPR</sequence>
<organism evidence="2">
    <name type="scientific">Arundo donax</name>
    <name type="common">Giant reed</name>
    <name type="synonym">Donax arundinaceus</name>
    <dbReference type="NCBI Taxonomy" id="35708"/>
    <lineage>
        <taxon>Eukaryota</taxon>
        <taxon>Viridiplantae</taxon>
        <taxon>Streptophyta</taxon>
        <taxon>Embryophyta</taxon>
        <taxon>Tracheophyta</taxon>
        <taxon>Spermatophyta</taxon>
        <taxon>Magnoliopsida</taxon>
        <taxon>Liliopsida</taxon>
        <taxon>Poales</taxon>
        <taxon>Poaceae</taxon>
        <taxon>PACMAD clade</taxon>
        <taxon>Arundinoideae</taxon>
        <taxon>Arundineae</taxon>
        <taxon>Arundo</taxon>
    </lineage>
</organism>
<dbReference type="EMBL" id="GBRH01241830">
    <property type="protein sequence ID" value="JAD56065.1"/>
    <property type="molecule type" value="Transcribed_RNA"/>
</dbReference>
<dbReference type="AlphaFoldDB" id="A0A0A9B4I8"/>
<reference evidence="2" key="1">
    <citation type="submission" date="2014-09" db="EMBL/GenBank/DDBJ databases">
        <authorList>
            <person name="Magalhaes I.L.F."/>
            <person name="Oliveira U."/>
            <person name="Santos F.R."/>
            <person name="Vidigal T.H.D.A."/>
            <person name="Brescovit A.D."/>
            <person name="Santos A.J."/>
        </authorList>
    </citation>
    <scope>NUCLEOTIDE SEQUENCE</scope>
    <source>
        <tissue evidence="2">Shoot tissue taken approximately 20 cm above the soil surface</tissue>
    </source>
</reference>
<evidence type="ECO:0000313" key="2">
    <source>
        <dbReference type="EMBL" id="JAD56065.1"/>
    </source>
</evidence>
<feature type="compositionally biased region" description="Basic and acidic residues" evidence="1">
    <location>
        <begin position="16"/>
        <end position="29"/>
    </location>
</feature>
<reference evidence="2" key="2">
    <citation type="journal article" date="2015" name="Data Brief">
        <title>Shoot transcriptome of the giant reed, Arundo donax.</title>
        <authorList>
            <person name="Barrero R.A."/>
            <person name="Guerrero F.D."/>
            <person name="Moolhuijzen P."/>
            <person name="Goolsby J.A."/>
            <person name="Tidwell J."/>
            <person name="Bellgard S.E."/>
            <person name="Bellgard M.I."/>
        </authorList>
    </citation>
    <scope>NUCLEOTIDE SEQUENCE</scope>
    <source>
        <tissue evidence="2">Shoot tissue taken approximately 20 cm above the soil surface</tissue>
    </source>
</reference>
<protein>
    <submittedName>
        <fullName evidence="2">Uncharacterized protein</fullName>
    </submittedName>
</protein>
<feature type="region of interest" description="Disordered" evidence="1">
    <location>
        <begin position="1"/>
        <end position="29"/>
    </location>
</feature>